<name>C5LK44_PERM5</name>
<dbReference type="AlphaFoldDB" id="C5LK44"/>
<sequence>MVSVVNSKADVLKATQALLVNCNAAQGLSEVMKSNLGPRGTLKMLVGGAGQIKITKDGS</sequence>
<protein>
    <submittedName>
        <fullName evidence="2">Chaperonin containing t-complex protein 1, zeta subunit, tcpz, putative</fullName>
    </submittedName>
</protein>
<feature type="non-terminal residue" evidence="2">
    <location>
        <position position="59"/>
    </location>
</feature>
<proteinExistence type="inferred from homology"/>
<comment type="similarity">
    <text evidence="1">Belongs to the TCP-1 chaperonin family.</text>
</comment>
<organism evidence="3">
    <name type="scientific">Perkinsus marinus (strain ATCC 50983 / TXsc)</name>
    <dbReference type="NCBI Taxonomy" id="423536"/>
    <lineage>
        <taxon>Eukaryota</taxon>
        <taxon>Sar</taxon>
        <taxon>Alveolata</taxon>
        <taxon>Perkinsozoa</taxon>
        <taxon>Perkinsea</taxon>
        <taxon>Perkinsida</taxon>
        <taxon>Perkinsidae</taxon>
        <taxon>Perkinsus</taxon>
    </lineage>
</organism>
<evidence type="ECO:0000256" key="1">
    <source>
        <dbReference type="ARBA" id="ARBA00008020"/>
    </source>
</evidence>
<dbReference type="GO" id="GO:0006457">
    <property type="term" value="P:protein folding"/>
    <property type="evidence" value="ECO:0007669"/>
    <property type="project" value="InterPro"/>
</dbReference>
<dbReference type="GO" id="GO:0005524">
    <property type="term" value="F:ATP binding"/>
    <property type="evidence" value="ECO:0007669"/>
    <property type="project" value="InterPro"/>
</dbReference>
<dbReference type="InParanoid" id="C5LK44"/>
<keyword evidence="3" id="KW-1185">Reference proteome</keyword>
<gene>
    <name evidence="2" type="ORF">Pmar_PMAR013597</name>
</gene>
<dbReference type="OrthoDB" id="10052040at2759"/>
<reference evidence="2 3" key="1">
    <citation type="submission" date="2008-07" db="EMBL/GenBank/DDBJ databases">
        <authorList>
            <person name="El-Sayed N."/>
            <person name="Caler E."/>
            <person name="Inman J."/>
            <person name="Amedeo P."/>
            <person name="Hass B."/>
            <person name="Wortman J."/>
        </authorList>
    </citation>
    <scope>NUCLEOTIDE SEQUENCE [LARGE SCALE GENOMIC DNA]</scope>
    <source>
        <strain evidence="3">ATCC 50983 / TXsc</strain>
    </source>
</reference>
<dbReference type="InterPro" id="IPR002194">
    <property type="entry name" value="Chaperonin_TCP-1_CS"/>
</dbReference>
<dbReference type="GO" id="GO:0016887">
    <property type="term" value="F:ATP hydrolysis activity"/>
    <property type="evidence" value="ECO:0007669"/>
    <property type="project" value="InterPro"/>
</dbReference>
<dbReference type="SUPFAM" id="SSF48592">
    <property type="entry name" value="GroEL equatorial domain-like"/>
    <property type="match status" value="1"/>
</dbReference>
<dbReference type="Gene3D" id="1.10.560.10">
    <property type="entry name" value="GroEL-like equatorial domain"/>
    <property type="match status" value="1"/>
</dbReference>
<dbReference type="GeneID" id="9051242"/>
<accession>C5LK44</accession>
<dbReference type="GO" id="GO:0051082">
    <property type="term" value="F:unfolded protein binding"/>
    <property type="evidence" value="ECO:0007669"/>
    <property type="project" value="InterPro"/>
</dbReference>
<evidence type="ECO:0000313" key="2">
    <source>
        <dbReference type="EMBL" id="EER02899.1"/>
    </source>
</evidence>
<evidence type="ECO:0000313" key="3">
    <source>
        <dbReference type="Proteomes" id="UP000007800"/>
    </source>
</evidence>
<dbReference type="PROSITE" id="PS00750">
    <property type="entry name" value="TCP1_1"/>
    <property type="match status" value="1"/>
</dbReference>
<dbReference type="InterPro" id="IPR027413">
    <property type="entry name" value="GROEL-like_equatorial_sf"/>
</dbReference>
<dbReference type="EMBL" id="GG682725">
    <property type="protein sequence ID" value="EER02899.1"/>
    <property type="molecule type" value="Genomic_DNA"/>
</dbReference>
<dbReference type="Proteomes" id="UP000007800">
    <property type="component" value="Unassembled WGS sequence"/>
</dbReference>
<dbReference type="RefSeq" id="XP_002771083.1">
    <property type="nucleotide sequence ID" value="XM_002771037.1"/>
</dbReference>